<dbReference type="GO" id="GO:0016491">
    <property type="term" value="F:oxidoreductase activity"/>
    <property type="evidence" value="ECO:0007669"/>
    <property type="project" value="UniProtKB-KW"/>
</dbReference>
<dbReference type="Gene3D" id="3.30.360.10">
    <property type="entry name" value="Dihydrodipicolinate Reductase, domain 2"/>
    <property type="match status" value="1"/>
</dbReference>
<dbReference type="SUPFAM" id="SSF55347">
    <property type="entry name" value="Glyceraldehyde-3-phosphate dehydrogenase-like, C-terminal domain"/>
    <property type="match status" value="1"/>
</dbReference>
<gene>
    <name evidence="4" type="ORF">RHIZ70_1607</name>
</gene>
<dbReference type="STRING" id="1336235.GCA_000518785_03293"/>
<dbReference type="Proteomes" id="UP000254764">
    <property type="component" value="Unassembled WGS sequence"/>
</dbReference>
<evidence type="ECO:0008006" key="6">
    <source>
        <dbReference type="Google" id="ProtNLM"/>
    </source>
</evidence>
<sequence length="333" mass="34974">MVRWGLVGASTIAREWVIGAIRANGGELASVLSSNAERGSAYAADNGIARVAATLDEIVNDPAIDAVYISTTNELHRDQAIAAARAGKHVLCEKPLALSLDDARSMIAEAAKAGVVLATNHHLRNAASHRAMRTAIAEGRIGRPLAARVFHAVYLPPHLQGWRLERPDAGGGVILDITVHDADTLRFVLNDDPVEVTAFSQSAGMGQSGLEDGVMGVMRFKSGLIAQFHDAFTAKFAETGFEVHGTEGSLIARNVMTQRPVGSVVLRNAEGERELPLDQQDLYSRAIANFHAAIAGKGSPSATGEDGLWSLATGLAVVKSAASGATAMIETGL</sequence>
<dbReference type="InterPro" id="IPR055170">
    <property type="entry name" value="GFO_IDH_MocA-like_dom"/>
</dbReference>
<dbReference type="OrthoDB" id="9792935at2"/>
<dbReference type="Gene3D" id="3.40.50.720">
    <property type="entry name" value="NAD(P)-binding Rossmann-like Domain"/>
    <property type="match status" value="1"/>
</dbReference>
<evidence type="ECO:0000313" key="4">
    <source>
        <dbReference type="EMBL" id="SSC65899.1"/>
    </source>
</evidence>
<dbReference type="RefSeq" id="WP_115668917.1">
    <property type="nucleotide sequence ID" value="NZ_UEYP01000001.1"/>
</dbReference>
<feature type="domain" description="GFO/IDH/MocA-like oxidoreductase" evidence="3">
    <location>
        <begin position="129"/>
        <end position="250"/>
    </location>
</feature>
<dbReference type="AlphaFoldDB" id="A0A376ADG9"/>
<keyword evidence="5" id="KW-1185">Reference proteome</keyword>
<evidence type="ECO:0000313" key="5">
    <source>
        <dbReference type="Proteomes" id="UP000254764"/>
    </source>
</evidence>
<reference evidence="5" key="1">
    <citation type="submission" date="2018-07" db="EMBL/GenBank/DDBJ databases">
        <authorList>
            <person name="Peiro R."/>
            <person name="Begona"/>
            <person name="Cbmso G."/>
            <person name="Lopez M."/>
            <person name="Gonzalez S."/>
        </authorList>
    </citation>
    <scope>NUCLEOTIDE SEQUENCE [LARGE SCALE GENOMIC DNA]</scope>
</reference>
<dbReference type="InterPro" id="IPR036291">
    <property type="entry name" value="NAD(P)-bd_dom_sf"/>
</dbReference>
<proteinExistence type="predicted"/>
<organism evidence="4 5">
    <name type="scientific">Ciceribacter selenitireducens ATCC BAA-1503</name>
    <dbReference type="NCBI Taxonomy" id="1336235"/>
    <lineage>
        <taxon>Bacteria</taxon>
        <taxon>Pseudomonadati</taxon>
        <taxon>Pseudomonadota</taxon>
        <taxon>Alphaproteobacteria</taxon>
        <taxon>Hyphomicrobiales</taxon>
        <taxon>Rhizobiaceae</taxon>
        <taxon>Ciceribacter</taxon>
    </lineage>
</organism>
<evidence type="ECO:0000259" key="2">
    <source>
        <dbReference type="Pfam" id="PF01408"/>
    </source>
</evidence>
<dbReference type="GO" id="GO:0000166">
    <property type="term" value="F:nucleotide binding"/>
    <property type="evidence" value="ECO:0007669"/>
    <property type="project" value="InterPro"/>
</dbReference>
<evidence type="ECO:0000259" key="3">
    <source>
        <dbReference type="Pfam" id="PF22725"/>
    </source>
</evidence>
<dbReference type="PANTHER" id="PTHR43818">
    <property type="entry name" value="BCDNA.GH03377"/>
    <property type="match status" value="1"/>
</dbReference>
<evidence type="ECO:0000256" key="1">
    <source>
        <dbReference type="ARBA" id="ARBA00023002"/>
    </source>
</evidence>
<protein>
    <recommendedName>
        <fullName evidence="6">Gfo/Idh/MocA-like oxidoreductase N-terminal domain-containing protein</fullName>
    </recommendedName>
</protein>
<dbReference type="InterPro" id="IPR050463">
    <property type="entry name" value="Gfo/Idh/MocA_oxidrdct_glycsds"/>
</dbReference>
<dbReference type="PANTHER" id="PTHR43818:SF11">
    <property type="entry name" value="BCDNA.GH03377"/>
    <property type="match status" value="1"/>
</dbReference>
<accession>A0A376ADG9</accession>
<dbReference type="InterPro" id="IPR000683">
    <property type="entry name" value="Gfo/Idh/MocA-like_OxRdtase_N"/>
</dbReference>
<dbReference type="EMBL" id="UEYP01000001">
    <property type="protein sequence ID" value="SSC65899.1"/>
    <property type="molecule type" value="Genomic_DNA"/>
</dbReference>
<feature type="domain" description="Gfo/Idh/MocA-like oxidoreductase N-terminal" evidence="2">
    <location>
        <begin position="2"/>
        <end position="121"/>
    </location>
</feature>
<keyword evidence="1" id="KW-0560">Oxidoreductase</keyword>
<dbReference type="Pfam" id="PF22725">
    <property type="entry name" value="GFO_IDH_MocA_C3"/>
    <property type="match status" value="1"/>
</dbReference>
<dbReference type="SUPFAM" id="SSF51735">
    <property type="entry name" value="NAD(P)-binding Rossmann-fold domains"/>
    <property type="match status" value="1"/>
</dbReference>
<dbReference type="Pfam" id="PF01408">
    <property type="entry name" value="GFO_IDH_MocA"/>
    <property type="match status" value="1"/>
</dbReference>
<name>A0A376ADG9_9HYPH</name>